<keyword evidence="4" id="KW-0732">Signal</keyword>
<sequence>MSRWGTSARRCAALGVAVLAHGVLVAGPADAGTLSVQVVDKELVVQVSAGQAHQIRVKHSDGYLVVTDTVPLTAGPGCKLVSEVAVWCQEQAVASVEVILGALADTLAYRGALPLTASGGDGDDLLTGGLGPDRLLGGAGKDKLSGGEGGDVLVGGVGEDHLYGGPGADTVYGDLTTPLSTCSFCADRLYGDDGDDRLSGGEWRDAYSGGPGDDALVEPPTDKGGGDFDGGQGDDVIIGSEEAMRDIIVYTARTAPVAVDLAAGKGGEVGETDLISHVEDVHGGSGDDTITGDENNNNLQGNLSFDSIIGGGGVDSCGGESISGC</sequence>
<protein>
    <submittedName>
        <fullName evidence="5">Ca2+-binding RTX toxin-like protein</fullName>
    </submittedName>
</protein>
<proteinExistence type="predicted"/>
<feature type="signal peptide" evidence="4">
    <location>
        <begin position="1"/>
        <end position="31"/>
    </location>
</feature>
<keyword evidence="2" id="KW-0964">Secreted</keyword>
<evidence type="ECO:0000256" key="4">
    <source>
        <dbReference type="SAM" id="SignalP"/>
    </source>
</evidence>
<evidence type="ECO:0000256" key="1">
    <source>
        <dbReference type="ARBA" id="ARBA00004613"/>
    </source>
</evidence>
<dbReference type="Pfam" id="PF00353">
    <property type="entry name" value="HemolysinCabind"/>
    <property type="match status" value="3"/>
</dbReference>
<comment type="subcellular location">
    <subcellularLocation>
        <location evidence="1">Secreted</location>
    </subcellularLocation>
</comment>
<dbReference type="InterPro" id="IPR050557">
    <property type="entry name" value="RTX_toxin/Mannuronan_C5-epim"/>
</dbReference>
<dbReference type="InterPro" id="IPR018511">
    <property type="entry name" value="Hemolysin-typ_Ca-bd_CS"/>
</dbReference>
<dbReference type="GO" id="GO:0005509">
    <property type="term" value="F:calcium ion binding"/>
    <property type="evidence" value="ECO:0007669"/>
    <property type="project" value="InterPro"/>
</dbReference>
<organism evidence="5 6">
    <name type="scientific">Actinophytocola algeriensis</name>
    <dbReference type="NCBI Taxonomy" id="1768010"/>
    <lineage>
        <taxon>Bacteria</taxon>
        <taxon>Bacillati</taxon>
        <taxon>Actinomycetota</taxon>
        <taxon>Actinomycetes</taxon>
        <taxon>Pseudonocardiales</taxon>
        <taxon>Pseudonocardiaceae</taxon>
    </lineage>
</organism>
<dbReference type="GO" id="GO:0005576">
    <property type="term" value="C:extracellular region"/>
    <property type="evidence" value="ECO:0007669"/>
    <property type="project" value="UniProtKB-SubCell"/>
</dbReference>
<dbReference type="PRINTS" id="PR00313">
    <property type="entry name" value="CABNDNGRPT"/>
</dbReference>
<dbReference type="EMBL" id="JACHJQ010000005">
    <property type="protein sequence ID" value="MBB4908475.1"/>
    <property type="molecule type" value="Genomic_DNA"/>
</dbReference>
<evidence type="ECO:0000256" key="2">
    <source>
        <dbReference type="ARBA" id="ARBA00022525"/>
    </source>
</evidence>
<evidence type="ECO:0000313" key="5">
    <source>
        <dbReference type="EMBL" id="MBB4908475.1"/>
    </source>
</evidence>
<feature type="region of interest" description="Disordered" evidence="3">
    <location>
        <begin position="196"/>
        <end position="230"/>
    </location>
</feature>
<dbReference type="InterPro" id="IPR011049">
    <property type="entry name" value="Serralysin-like_metalloprot_C"/>
</dbReference>
<feature type="chain" id="PRO_5031168000" evidence="4">
    <location>
        <begin position="32"/>
        <end position="325"/>
    </location>
</feature>
<name>A0A7W7VFX4_9PSEU</name>
<comment type="caution">
    <text evidence="5">The sequence shown here is derived from an EMBL/GenBank/DDBJ whole genome shotgun (WGS) entry which is preliminary data.</text>
</comment>
<dbReference type="InterPro" id="IPR001343">
    <property type="entry name" value="Hemolysn_Ca-bd"/>
</dbReference>
<keyword evidence="6" id="KW-1185">Reference proteome</keyword>
<dbReference type="Gene3D" id="2.150.10.10">
    <property type="entry name" value="Serralysin-like metalloprotease, C-terminal"/>
    <property type="match status" value="2"/>
</dbReference>
<dbReference type="PANTHER" id="PTHR38340">
    <property type="entry name" value="S-LAYER PROTEIN"/>
    <property type="match status" value="1"/>
</dbReference>
<gene>
    <name evidence="5" type="ORF">FHR82_004728</name>
</gene>
<dbReference type="PROSITE" id="PS00330">
    <property type="entry name" value="HEMOLYSIN_CALCIUM"/>
    <property type="match status" value="4"/>
</dbReference>
<dbReference type="PANTHER" id="PTHR38340:SF1">
    <property type="entry name" value="S-LAYER PROTEIN"/>
    <property type="match status" value="1"/>
</dbReference>
<dbReference type="Proteomes" id="UP000520767">
    <property type="component" value="Unassembled WGS sequence"/>
</dbReference>
<feature type="compositionally biased region" description="Basic and acidic residues" evidence="3">
    <location>
        <begin position="196"/>
        <end position="205"/>
    </location>
</feature>
<reference evidence="5 6" key="1">
    <citation type="submission" date="2020-08" db="EMBL/GenBank/DDBJ databases">
        <title>Genomic Encyclopedia of Type Strains, Phase III (KMG-III): the genomes of soil and plant-associated and newly described type strains.</title>
        <authorList>
            <person name="Whitman W."/>
        </authorList>
    </citation>
    <scope>NUCLEOTIDE SEQUENCE [LARGE SCALE GENOMIC DNA]</scope>
    <source>
        <strain evidence="5 6">CECT 8960</strain>
    </source>
</reference>
<accession>A0A7W7VFX4</accession>
<evidence type="ECO:0000313" key="6">
    <source>
        <dbReference type="Proteomes" id="UP000520767"/>
    </source>
</evidence>
<dbReference type="RefSeq" id="WP_184812626.1">
    <property type="nucleotide sequence ID" value="NZ_JACHJQ010000005.1"/>
</dbReference>
<dbReference type="AlphaFoldDB" id="A0A7W7VFX4"/>
<evidence type="ECO:0000256" key="3">
    <source>
        <dbReference type="SAM" id="MobiDB-lite"/>
    </source>
</evidence>
<dbReference type="SUPFAM" id="SSF51120">
    <property type="entry name" value="beta-Roll"/>
    <property type="match status" value="2"/>
</dbReference>